<dbReference type="Proteomes" id="UP001599756">
    <property type="component" value="Unassembled WGS sequence"/>
</dbReference>
<dbReference type="PANTHER" id="PTHR45527:SF1">
    <property type="entry name" value="FATTY ACID SYNTHASE"/>
    <property type="match status" value="1"/>
</dbReference>
<evidence type="ECO:0000259" key="1">
    <source>
        <dbReference type="Pfam" id="PF00668"/>
    </source>
</evidence>
<proteinExistence type="predicted"/>
<feature type="non-terminal residue" evidence="2">
    <location>
        <position position="179"/>
    </location>
</feature>
<dbReference type="Gene3D" id="3.30.559.10">
    <property type="entry name" value="Chloramphenicol acetyltransferase-like domain"/>
    <property type="match status" value="1"/>
</dbReference>
<dbReference type="PANTHER" id="PTHR45527">
    <property type="entry name" value="NONRIBOSOMAL PEPTIDE SYNTHETASE"/>
    <property type="match status" value="1"/>
</dbReference>
<name>A0ABW6HGW4_9ACTN</name>
<protein>
    <submittedName>
        <fullName evidence="2">Condensation domain-containing protein</fullName>
    </submittedName>
</protein>
<accession>A0ABW6HGW4</accession>
<dbReference type="Pfam" id="PF00668">
    <property type="entry name" value="Condensation"/>
    <property type="match status" value="1"/>
</dbReference>
<dbReference type="InterPro" id="IPR023213">
    <property type="entry name" value="CAT-like_dom_sf"/>
</dbReference>
<keyword evidence="3" id="KW-1185">Reference proteome</keyword>
<reference evidence="2 3" key="1">
    <citation type="submission" date="2024-09" db="EMBL/GenBank/DDBJ databases">
        <title>The Natural Products Discovery Center: Release of the First 8490 Sequenced Strains for Exploring Actinobacteria Biosynthetic Diversity.</title>
        <authorList>
            <person name="Kalkreuter E."/>
            <person name="Kautsar S.A."/>
            <person name="Yang D."/>
            <person name="Bader C.D."/>
            <person name="Teijaro C.N."/>
            <person name="Fluegel L."/>
            <person name="Davis C.M."/>
            <person name="Simpson J.R."/>
            <person name="Lauterbach L."/>
            <person name="Steele A.D."/>
            <person name="Gui C."/>
            <person name="Meng S."/>
            <person name="Li G."/>
            <person name="Viehrig K."/>
            <person name="Ye F."/>
            <person name="Su P."/>
            <person name="Kiefer A.F."/>
            <person name="Nichols A."/>
            <person name="Cepeda A.J."/>
            <person name="Yan W."/>
            <person name="Fan B."/>
            <person name="Jiang Y."/>
            <person name="Adhikari A."/>
            <person name="Zheng C.-J."/>
            <person name="Schuster L."/>
            <person name="Cowan T.M."/>
            <person name="Smanski M.J."/>
            <person name="Chevrette M.G."/>
            <person name="De Carvalho L.P.S."/>
            <person name="Shen B."/>
        </authorList>
    </citation>
    <scope>NUCLEOTIDE SEQUENCE [LARGE SCALE GENOMIC DNA]</scope>
    <source>
        <strain evidence="2 3">NPDC059500</strain>
    </source>
</reference>
<sequence>MNTPSSRADRTAALPERLREALARRLAGQGGTATGTAAPLVPAVSRDGALRLSFGQQRLWFLEDFAPGGADYHSALPVRINGPLDTEALRGAVQDLTARHEALRTTFDARDGRGVQIVHARLDPDWVTTDAADEEAARDAVRAEMTRPYDLRNGPLVRVLLVRLAADEHICVLGMHHIV</sequence>
<gene>
    <name evidence="2" type="ORF">ACFW88_36015</name>
</gene>
<dbReference type="InterPro" id="IPR001242">
    <property type="entry name" value="Condensation_dom"/>
</dbReference>
<evidence type="ECO:0000313" key="2">
    <source>
        <dbReference type="EMBL" id="MFE1755874.1"/>
    </source>
</evidence>
<comment type="caution">
    <text evidence="2">The sequence shown here is derived from an EMBL/GenBank/DDBJ whole genome shotgun (WGS) entry which is preliminary data.</text>
</comment>
<dbReference type="RefSeq" id="WP_381830659.1">
    <property type="nucleotide sequence ID" value="NZ_JBHYTS010000127.1"/>
</dbReference>
<dbReference type="SUPFAM" id="SSF52777">
    <property type="entry name" value="CoA-dependent acyltransferases"/>
    <property type="match status" value="1"/>
</dbReference>
<organism evidence="2 3">
    <name type="scientific">Streptomyces anandii</name>
    <dbReference type="NCBI Taxonomy" id="285454"/>
    <lineage>
        <taxon>Bacteria</taxon>
        <taxon>Bacillati</taxon>
        <taxon>Actinomycetota</taxon>
        <taxon>Actinomycetes</taxon>
        <taxon>Kitasatosporales</taxon>
        <taxon>Streptomycetaceae</taxon>
        <taxon>Streptomyces</taxon>
    </lineage>
</organism>
<feature type="domain" description="Condensation" evidence="1">
    <location>
        <begin position="50"/>
        <end position="179"/>
    </location>
</feature>
<dbReference type="EMBL" id="JBHYTS010000127">
    <property type="protein sequence ID" value="MFE1755874.1"/>
    <property type="molecule type" value="Genomic_DNA"/>
</dbReference>
<evidence type="ECO:0000313" key="3">
    <source>
        <dbReference type="Proteomes" id="UP001599756"/>
    </source>
</evidence>